<sequence length="284" mass="31007">MSGLISDSDRKKRGVRAVLGSTQFAVFLGVLFAGLGPILWTVKGAISPTRELLTDPLRLYPAAADWSLLAEAWSRLRIGHFMLNTVVLAGGSWLAQIVVSVMGAYALSVLRPRYGKYVYGAILATLFLPGSVSLVALYLTVLDVGIANTTWAVWLPHAAHAFTVLLMKRFFDGIPRELFGAAQVDGAGAWRMFWYIVLPMSKPILAVTSLLTIMGAWKDFLWPMVAISDGEMHPISVALPRLAEFAEENMVIAGMFMALMPPVLVFIVFQKYIVRGVGFTGVKG</sequence>
<dbReference type="EMBL" id="JBHMEI010000076">
    <property type="protein sequence ID" value="MFB9208319.1"/>
    <property type="molecule type" value="Genomic_DNA"/>
</dbReference>
<evidence type="ECO:0000256" key="7">
    <source>
        <dbReference type="RuleBase" id="RU363032"/>
    </source>
</evidence>
<evidence type="ECO:0000256" key="6">
    <source>
        <dbReference type="ARBA" id="ARBA00023136"/>
    </source>
</evidence>
<evidence type="ECO:0000256" key="3">
    <source>
        <dbReference type="ARBA" id="ARBA00022475"/>
    </source>
</evidence>
<keyword evidence="3" id="KW-1003">Cell membrane</keyword>
<feature type="transmembrane region" description="Helical" evidence="7">
    <location>
        <begin position="250"/>
        <end position="269"/>
    </location>
</feature>
<evidence type="ECO:0000313" key="10">
    <source>
        <dbReference type="Proteomes" id="UP001589647"/>
    </source>
</evidence>
<keyword evidence="2 7" id="KW-0813">Transport</keyword>
<name>A0ABV5IX65_9ACTN</name>
<dbReference type="PROSITE" id="PS50928">
    <property type="entry name" value="ABC_TM1"/>
    <property type="match status" value="1"/>
</dbReference>
<comment type="subcellular location">
    <subcellularLocation>
        <location evidence="1 7">Cell membrane</location>
        <topology evidence="1 7">Multi-pass membrane protein</topology>
    </subcellularLocation>
</comment>
<keyword evidence="5 7" id="KW-1133">Transmembrane helix</keyword>
<dbReference type="Pfam" id="PF00528">
    <property type="entry name" value="BPD_transp_1"/>
    <property type="match status" value="1"/>
</dbReference>
<dbReference type="Gene3D" id="1.10.3720.10">
    <property type="entry name" value="MetI-like"/>
    <property type="match status" value="1"/>
</dbReference>
<evidence type="ECO:0000256" key="5">
    <source>
        <dbReference type="ARBA" id="ARBA00022989"/>
    </source>
</evidence>
<feature type="transmembrane region" description="Helical" evidence="7">
    <location>
        <begin position="81"/>
        <end position="105"/>
    </location>
</feature>
<dbReference type="InterPro" id="IPR035906">
    <property type="entry name" value="MetI-like_sf"/>
</dbReference>
<dbReference type="InterPro" id="IPR000515">
    <property type="entry name" value="MetI-like"/>
</dbReference>
<dbReference type="CDD" id="cd06261">
    <property type="entry name" value="TM_PBP2"/>
    <property type="match status" value="1"/>
</dbReference>
<organism evidence="9 10">
    <name type="scientific">Nonomuraea spiralis</name>
    <dbReference type="NCBI Taxonomy" id="46182"/>
    <lineage>
        <taxon>Bacteria</taxon>
        <taxon>Bacillati</taxon>
        <taxon>Actinomycetota</taxon>
        <taxon>Actinomycetes</taxon>
        <taxon>Streptosporangiales</taxon>
        <taxon>Streptosporangiaceae</taxon>
        <taxon>Nonomuraea</taxon>
    </lineage>
</organism>
<dbReference type="RefSeq" id="WP_189654148.1">
    <property type="nucleotide sequence ID" value="NZ_BMRC01000059.1"/>
</dbReference>
<feature type="transmembrane region" description="Helical" evidence="7">
    <location>
        <begin position="192"/>
        <end position="217"/>
    </location>
</feature>
<dbReference type="PANTHER" id="PTHR43744">
    <property type="entry name" value="ABC TRANSPORTER PERMEASE PROTEIN MG189-RELATED-RELATED"/>
    <property type="match status" value="1"/>
</dbReference>
<dbReference type="PANTHER" id="PTHR43744:SF12">
    <property type="entry name" value="ABC TRANSPORTER PERMEASE PROTEIN MG189-RELATED"/>
    <property type="match status" value="1"/>
</dbReference>
<keyword evidence="10" id="KW-1185">Reference proteome</keyword>
<evidence type="ECO:0000256" key="4">
    <source>
        <dbReference type="ARBA" id="ARBA00022692"/>
    </source>
</evidence>
<feature type="domain" description="ABC transmembrane type-1" evidence="8">
    <location>
        <begin position="82"/>
        <end position="269"/>
    </location>
</feature>
<evidence type="ECO:0000313" key="9">
    <source>
        <dbReference type="EMBL" id="MFB9208319.1"/>
    </source>
</evidence>
<feature type="transmembrane region" description="Helical" evidence="7">
    <location>
        <begin position="151"/>
        <end position="171"/>
    </location>
</feature>
<feature type="transmembrane region" description="Helical" evidence="7">
    <location>
        <begin position="21"/>
        <end position="40"/>
    </location>
</feature>
<comment type="similarity">
    <text evidence="7">Belongs to the binding-protein-dependent transport system permease family.</text>
</comment>
<evidence type="ECO:0000256" key="1">
    <source>
        <dbReference type="ARBA" id="ARBA00004651"/>
    </source>
</evidence>
<dbReference type="Proteomes" id="UP001589647">
    <property type="component" value="Unassembled WGS sequence"/>
</dbReference>
<comment type="caution">
    <text evidence="9">The sequence shown here is derived from an EMBL/GenBank/DDBJ whole genome shotgun (WGS) entry which is preliminary data.</text>
</comment>
<evidence type="ECO:0000256" key="2">
    <source>
        <dbReference type="ARBA" id="ARBA00022448"/>
    </source>
</evidence>
<evidence type="ECO:0000259" key="8">
    <source>
        <dbReference type="PROSITE" id="PS50928"/>
    </source>
</evidence>
<feature type="transmembrane region" description="Helical" evidence="7">
    <location>
        <begin position="117"/>
        <end position="139"/>
    </location>
</feature>
<reference evidence="9 10" key="1">
    <citation type="submission" date="2024-09" db="EMBL/GenBank/DDBJ databases">
        <authorList>
            <person name="Sun Q."/>
            <person name="Mori K."/>
        </authorList>
    </citation>
    <scope>NUCLEOTIDE SEQUENCE [LARGE SCALE GENOMIC DNA]</scope>
    <source>
        <strain evidence="9 10">CCM 3426</strain>
    </source>
</reference>
<keyword evidence="6 7" id="KW-0472">Membrane</keyword>
<keyword evidence="4 7" id="KW-0812">Transmembrane</keyword>
<protein>
    <submittedName>
        <fullName evidence="9">Carbohydrate ABC transporter permease</fullName>
    </submittedName>
</protein>
<accession>A0ABV5IX65</accession>
<proteinExistence type="inferred from homology"/>
<dbReference type="SUPFAM" id="SSF161098">
    <property type="entry name" value="MetI-like"/>
    <property type="match status" value="1"/>
</dbReference>
<gene>
    <name evidence="9" type="ORF">ACFFV7_44565</name>
</gene>